<accession>A0AAD8E1Y3</accession>
<comment type="caution">
    <text evidence="1">The sequence shown here is derived from an EMBL/GenBank/DDBJ whole genome shotgun (WGS) entry which is preliminary data.</text>
</comment>
<proteinExistence type="predicted"/>
<evidence type="ECO:0000313" key="2">
    <source>
        <dbReference type="Proteomes" id="UP001233999"/>
    </source>
</evidence>
<dbReference type="EMBL" id="JASPKZ010010685">
    <property type="protein sequence ID" value="KAJ9573704.1"/>
    <property type="molecule type" value="Genomic_DNA"/>
</dbReference>
<reference evidence="1" key="2">
    <citation type="submission" date="2023-05" db="EMBL/GenBank/DDBJ databases">
        <authorList>
            <person name="Fouks B."/>
        </authorList>
    </citation>
    <scope>NUCLEOTIDE SEQUENCE</scope>
    <source>
        <strain evidence="1">Stay&amp;Tobe</strain>
        <tissue evidence="1">Testes</tissue>
    </source>
</reference>
<dbReference type="Proteomes" id="UP001233999">
    <property type="component" value="Unassembled WGS sequence"/>
</dbReference>
<keyword evidence="2" id="KW-1185">Reference proteome</keyword>
<protein>
    <submittedName>
        <fullName evidence="1">Uncharacterized protein</fullName>
    </submittedName>
</protein>
<feature type="non-terminal residue" evidence="1">
    <location>
        <position position="81"/>
    </location>
</feature>
<sequence>TYLLTLIFKILWVESKGIYFVIFLLAIQDIMANNTLSFLLVNVEPFILYEMPIFSIQVKLIGMSSEILWSLIMLKNDLLFL</sequence>
<dbReference type="AlphaFoldDB" id="A0AAD8E1Y3"/>
<gene>
    <name evidence="1" type="ORF">L9F63_008917</name>
</gene>
<name>A0AAD8E1Y3_DIPPU</name>
<feature type="non-terminal residue" evidence="1">
    <location>
        <position position="1"/>
    </location>
</feature>
<evidence type="ECO:0000313" key="1">
    <source>
        <dbReference type="EMBL" id="KAJ9573704.1"/>
    </source>
</evidence>
<reference evidence="1" key="1">
    <citation type="journal article" date="2023" name="IScience">
        <title>Live-bearing cockroach genome reveals convergent evolutionary mechanisms linked to viviparity in insects and beyond.</title>
        <authorList>
            <person name="Fouks B."/>
            <person name="Harrison M.C."/>
            <person name="Mikhailova A.A."/>
            <person name="Marchal E."/>
            <person name="English S."/>
            <person name="Carruthers M."/>
            <person name="Jennings E.C."/>
            <person name="Chiamaka E.L."/>
            <person name="Frigard R.A."/>
            <person name="Pippel M."/>
            <person name="Attardo G.M."/>
            <person name="Benoit J.B."/>
            <person name="Bornberg-Bauer E."/>
            <person name="Tobe S.S."/>
        </authorList>
    </citation>
    <scope>NUCLEOTIDE SEQUENCE</scope>
    <source>
        <strain evidence="1">Stay&amp;Tobe</strain>
    </source>
</reference>
<organism evidence="1 2">
    <name type="scientific">Diploptera punctata</name>
    <name type="common">Pacific beetle cockroach</name>
    <dbReference type="NCBI Taxonomy" id="6984"/>
    <lineage>
        <taxon>Eukaryota</taxon>
        <taxon>Metazoa</taxon>
        <taxon>Ecdysozoa</taxon>
        <taxon>Arthropoda</taxon>
        <taxon>Hexapoda</taxon>
        <taxon>Insecta</taxon>
        <taxon>Pterygota</taxon>
        <taxon>Neoptera</taxon>
        <taxon>Polyneoptera</taxon>
        <taxon>Dictyoptera</taxon>
        <taxon>Blattodea</taxon>
        <taxon>Blaberoidea</taxon>
        <taxon>Blaberidae</taxon>
        <taxon>Diplopterinae</taxon>
        <taxon>Diploptera</taxon>
    </lineage>
</organism>